<feature type="coiled-coil region" evidence="1">
    <location>
        <begin position="29"/>
        <end position="94"/>
    </location>
</feature>
<organism evidence="2 3">
    <name type="scientific">Mycoplasma struthionis</name>
    <dbReference type="NCBI Taxonomy" id="538220"/>
    <lineage>
        <taxon>Bacteria</taxon>
        <taxon>Bacillati</taxon>
        <taxon>Mycoplasmatota</taxon>
        <taxon>Mollicutes</taxon>
        <taxon>Mycoplasmataceae</taxon>
        <taxon>Mycoplasma</taxon>
    </lineage>
</organism>
<sequence>MKSNTKKLIYILLAQTPVFVSPLIMVACKQNEANDVLKLENKAQLLEQHYNSLLLNNFNKSEQVLQNIKDIENLKKENLDKKNKEDKLASLINSLQTNIKIDLKDYFNYKINLLNNIEDKLQKYNLSDFEINWKEDFLNELNKYKSLFNSLVIKQIENNDIFLELQKCFLNIDTLKIEYENKLTAFSSDFATKSLEIYNSFKTLMSYFDLEDLKNLNADLVNKLLNKKVNEEYKTEYNNKLKAIVIKKAKKADWKSLIRKLEAESNNINKNQLNKLNEDFSLLKTSLENNEPENIYNTTVNLIEAMTLIKDNKAIAAEFKTYYLDSNYQGNGDGLSEKTPFNNLDQINKIKLNPGDKVLLKANSVFKGVLWPKGSGSQENPITISMYGSGNKPIIDAEGRKFLNANKDIKGPMTDFKENNIGAAVYLYNQDYITIENLYLTNPATNQGDRSAIRVEGYNKGVIKGIVIRNNTINHVNGWGTQDDIYTVKAVDKDGNLIKNGANFFGARTTHRTGGINLVTYTAREKEKKNKKGVLVQELDPDKKITIFEDVLIENNDIENVEANGITTTNIKGELDNIAYRHRNVVIRNNKIINATRAGIIPLYTTGVIVDGNVVDTFQSHSSGYGVGIWADRADHMMFINNIVRNGINDKDGMGFNLDDMTKDGLIENNLIINNYGGGIMLHIRDASYNKNHIIRGNILINNTLAFSPNKAQIVAIGEHPSTNTYIKNAKVYNNTFIQEMNGKMIFHGNEVLYKNNIFKYINKDNNLNPNSVYEAGANSSFVNNVFYANALPNKAKDPTLNNIKVDNIALNDNLISIYPSWYSAIFKNKENLNILNKKEEYNYDIFGNENSSVIGAYQGKEITLDNSSVKYIDIKKASMQNEIVLDGGSWNNNDSGSWYNHSYNLAKLNNSLTYNFLGNQILVQVVKSVNGGKADVYIDDNKVSQIDFSQSASRTPRLIAFSSDLLDSNKKHTLKIVTTEPGENSIDRLIVLNRDNSFITETYADSASIIKTGNQIKTDRAITLKNENEKFSYSFTGTNVSVFFKRDKSSGIADIYLDNKLVKTIDLYLIDYWQNSWSIRNNDLLGFEAWGLQNTQHTLEIRVKHQKNEKALDTNVTLNRIVTLNDSMLPKAVIISSTKHYLKNEELNNYLIPLTLQAKYLNLDNAIVKYKLPDKLTLVNNSFVLASDYGTYPIEADIIIDNQTYKAKGIINVLPFEKTKNSN</sequence>
<dbReference type="PROSITE" id="PS51257">
    <property type="entry name" value="PROKAR_LIPOPROTEIN"/>
    <property type="match status" value="1"/>
</dbReference>
<evidence type="ECO:0000256" key="1">
    <source>
        <dbReference type="SAM" id="Coils"/>
    </source>
</evidence>
<dbReference type="InterPro" id="IPR006626">
    <property type="entry name" value="PbH1"/>
</dbReference>
<comment type="caution">
    <text evidence="2">The sequence shown here is derived from an EMBL/GenBank/DDBJ whole genome shotgun (WGS) entry which is preliminary data.</text>
</comment>
<reference evidence="2 3" key="1">
    <citation type="submission" date="2019-06" db="EMBL/GenBank/DDBJ databases">
        <title>A comparative genomics study of ostrich specific Mycoplasmas.</title>
        <authorList>
            <person name="Botes A."/>
            <person name="Nel T."/>
        </authorList>
    </citation>
    <scope>NUCLEOTIDE SEQUENCE [LARGE SCALE GENOMIC DNA]</scope>
    <source>
        <strain evidence="2 3">Ms01</strain>
    </source>
</reference>
<dbReference type="EMBL" id="VFSY01000013">
    <property type="protein sequence ID" value="TPI02635.1"/>
    <property type="molecule type" value="Genomic_DNA"/>
</dbReference>
<proteinExistence type="predicted"/>
<name>A0A502M4B3_9MOLU</name>
<dbReference type="Proteomes" id="UP000317904">
    <property type="component" value="Unassembled WGS sequence"/>
</dbReference>
<dbReference type="SUPFAM" id="SSF51126">
    <property type="entry name" value="Pectin lyase-like"/>
    <property type="match status" value="2"/>
</dbReference>
<dbReference type="SMART" id="SM00710">
    <property type="entry name" value="PbH1"/>
    <property type="match status" value="8"/>
</dbReference>
<keyword evidence="1" id="KW-0175">Coiled coil</keyword>
<dbReference type="InterPro" id="IPR012334">
    <property type="entry name" value="Pectin_lyas_fold"/>
</dbReference>
<dbReference type="AlphaFoldDB" id="A0A502M4B3"/>
<protein>
    <submittedName>
        <fullName evidence="2">Uncharacterized protein</fullName>
    </submittedName>
</protein>
<feature type="coiled-coil region" evidence="1">
    <location>
        <begin position="210"/>
        <end position="271"/>
    </location>
</feature>
<dbReference type="Gene3D" id="2.60.120.260">
    <property type="entry name" value="Galactose-binding domain-like"/>
    <property type="match status" value="2"/>
</dbReference>
<accession>A0A502M4B3</accession>
<evidence type="ECO:0000313" key="2">
    <source>
        <dbReference type="EMBL" id="TPI02635.1"/>
    </source>
</evidence>
<dbReference type="Gene3D" id="2.160.20.10">
    <property type="entry name" value="Single-stranded right-handed beta-helix, Pectin lyase-like"/>
    <property type="match status" value="1"/>
</dbReference>
<gene>
    <name evidence="2" type="ORF">FJM01_00375</name>
</gene>
<dbReference type="InterPro" id="IPR011050">
    <property type="entry name" value="Pectin_lyase_fold/virulence"/>
</dbReference>
<dbReference type="RefSeq" id="WP_140700887.1">
    <property type="nucleotide sequence ID" value="NZ_VFSY01000013.1"/>
</dbReference>
<evidence type="ECO:0000313" key="3">
    <source>
        <dbReference type="Proteomes" id="UP000317904"/>
    </source>
</evidence>